<dbReference type="EMBL" id="CP049109">
    <property type="protein sequence ID" value="QIG81799.1"/>
    <property type="molecule type" value="Genomic_DNA"/>
</dbReference>
<feature type="domain" description="Cation efflux protein cytoplasmic" evidence="9">
    <location>
        <begin position="237"/>
        <end position="313"/>
    </location>
</feature>
<dbReference type="Pfam" id="PF16916">
    <property type="entry name" value="ZT_dimer"/>
    <property type="match status" value="1"/>
</dbReference>
<dbReference type="GO" id="GO:0016020">
    <property type="term" value="C:membrane"/>
    <property type="evidence" value="ECO:0007669"/>
    <property type="project" value="UniProtKB-SubCell"/>
</dbReference>
<dbReference type="InterPro" id="IPR040177">
    <property type="entry name" value="SLC30A9"/>
</dbReference>
<dbReference type="NCBIfam" id="TIGR01297">
    <property type="entry name" value="CDF"/>
    <property type="match status" value="1"/>
</dbReference>
<evidence type="ECO:0000313" key="11">
    <source>
        <dbReference type="Proteomes" id="UP000501568"/>
    </source>
</evidence>
<accession>A0A6G6YA54</accession>
<dbReference type="Proteomes" id="UP000501568">
    <property type="component" value="Chromosome"/>
</dbReference>
<dbReference type="KEGG" id="spzr:G5C33_05535"/>
<dbReference type="PANTHER" id="PTHR13414:SF9">
    <property type="entry name" value="PROTON-COUPLED ZINC ANTIPORTER SLC30A9, MITOCHONDRIAL"/>
    <property type="match status" value="1"/>
</dbReference>
<evidence type="ECO:0000259" key="9">
    <source>
        <dbReference type="Pfam" id="PF16916"/>
    </source>
</evidence>
<dbReference type="Gene3D" id="3.30.70.1350">
    <property type="entry name" value="Cation efflux protein, cytoplasmic domain"/>
    <property type="match status" value="1"/>
</dbReference>
<evidence type="ECO:0000256" key="3">
    <source>
        <dbReference type="ARBA" id="ARBA00022448"/>
    </source>
</evidence>
<name>A0A6G6YA54_9SPHN</name>
<dbReference type="RefSeq" id="WP_165328723.1">
    <property type="nucleotide sequence ID" value="NZ_CP049109.1"/>
</dbReference>
<dbReference type="Gene3D" id="1.20.1510.10">
    <property type="entry name" value="Cation efflux protein transmembrane domain"/>
    <property type="match status" value="1"/>
</dbReference>
<feature type="transmembrane region" description="Helical" evidence="7">
    <location>
        <begin position="22"/>
        <end position="41"/>
    </location>
</feature>
<keyword evidence="4 7" id="KW-0812">Transmembrane</keyword>
<proteinExistence type="inferred from homology"/>
<protein>
    <submittedName>
        <fullName evidence="10">Cation transporter</fullName>
    </submittedName>
</protein>
<dbReference type="InterPro" id="IPR027469">
    <property type="entry name" value="Cation_efflux_TMD_sf"/>
</dbReference>
<feature type="domain" description="Cation efflux protein transmembrane" evidence="8">
    <location>
        <begin position="25"/>
        <end position="231"/>
    </location>
</feature>
<keyword evidence="5 7" id="KW-1133">Transmembrane helix</keyword>
<sequence length="321" mass="34469">MGVQKQSAAEGGQKPAGWRKHIVIYAALVANLGIAVAKFVAAAISGSSSMLTEGVHSLVDTGNQGLLLYGEHRAEKPADKIHPFGYGRELYFWSFVVAILIFGAGAGVSLYEGYVHFVDPHPIEDPTISYIVLAVAFALEGTSWFIALREFREAKGEAGWWRGLRDSKDPSTFVVLFEDSAALAGLIVAAVGVWASVTFDIPEIDGAASMLIGLILATVATLLAREAKGLLIGEPADPVLVQRIRDMVAHEPAVMHVNHVRTIHTSPDAIFVAISADFEDGVSLGDGEAIIERLEAELRAAIPALSSIYVRPEKREDAWVD</sequence>
<dbReference type="Pfam" id="PF01545">
    <property type="entry name" value="Cation_efflux"/>
    <property type="match status" value="1"/>
</dbReference>
<evidence type="ECO:0000259" key="8">
    <source>
        <dbReference type="Pfam" id="PF01545"/>
    </source>
</evidence>
<evidence type="ECO:0000256" key="2">
    <source>
        <dbReference type="ARBA" id="ARBA00008114"/>
    </source>
</evidence>
<evidence type="ECO:0000256" key="6">
    <source>
        <dbReference type="ARBA" id="ARBA00023136"/>
    </source>
</evidence>
<dbReference type="SUPFAM" id="SSF160240">
    <property type="entry name" value="Cation efflux protein cytoplasmic domain-like"/>
    <property type="match status" value="1"/>
</dbReference>
<reference evidence="10 11" key="1">
    <citation type="submission" date="2020-02" db="EMBL/GenBank/DDBJ databases">
        <authorList>
            <person name="Zheng R.K."/>
            <person name="Sun C.M."/>
        </authorList>
    </citation>
    <scope>NUCLEOTIDE SEQUENCE [LARGE SCALE GENOMIC DNA]</scope>
    <source>
        <strain evidence="11">zrk23</strain>
    </source>
</reference>
<comment type="subcellular location">
    <subcellularLocation>
        <location evidence="1">Membrane</location>
        <topology evidence="1">Multi-pass membrane protein</topology>
    </subcellularLocation>
</comment>
<evidence type="ECO:0000256" key="4">
    <source>
        <dbReference type="ARBA" id="ARBA00022692"/>
    </source>
</evidence>
<feature type="transmembrane region" description="Helical" evidence="7">
    <location>
        <begin position="207"/>
        <end position="224"/>
    </location>
</feature>
<feature type="transmembrane region" description="Helical" evidence="7">
    <location>
        <begin position="128"/>
        <end position="151"/>
    </location>
</feature>
<dbReference type="InterPro" id="IPR058533">
    <property type="entry name" value="Cation_efflux_TM"/>
</dbReference>
<dbReference type="InterPro" id="IPR002524">
    <property type="entry name" value="Cation_efflux"/>
</dbReference>
<comment type="similarity">
    <text evidence="2">Belongs to the cation diffusion facilitator (CDF) transporter (TC 2.A.4) family.</text>
</comment>
<dbReference type="InterPro" id="IPR027470">
    <property type="entry name" value="Cation_efflux_CTD"/>
</dbReference>
<keyword evidence="6 7" id="KW-0472">Membrane</keyword>
<feature type="transmembrane region" description="Helical" evidence="7">
    <location>
        <begin position="90"/>
        <end position="108"/>
    </location>
</feature>
<keyword evidence="11" id="KW-1185">Reference proteome</keyword>
<gene>
    <name evidence="10" type="ORF">G5C33_05535</name>
</gene>
<keyword evidence="3" id="KW-0813">Transport</keyword>
<dbReference type="AlphaFoldDB" id="A0A6G6YA54"/>
<evidence type="ECO:0000313" key="10">
    <source>
        <dbReference type="EMBL" id="QIG81799.1"/>
    </source>
</evidence>
<dbReference type="PANTHER" id="PTHR13414">
    <property type="entry name" value="HUEL-CATION TRANSPORTER"/>
    <property type="match status" value="1"/>
</dbReference>
<evidence type="ECO:0000256" key="5">
    <source>
        <dbReference type="ARBA" id="ARBA00022989"/>
    </source>
</evidence>
<evidence type="ECO:0000256" key="7">
    <source>
        <dbReference type="SAM" id="Phobius"/>
    </source>
</evidence>
<dbReference type="InterPro" id="IPR036837">
    <property type="entry name" value="Cation_efflux_CTD_sf"/>
</dbReference>
<dbReference type="GO" id="GO:0008324">
    <property type="term" value="F:monoatomic cation transmembrane transporter activity"/>
    <property type="evidence" value="ECO:0007669"/>
    <property type="project" value="InterPro"/>
</dbReference>
<dbReference type="GO" id="GO:0006829">
    <property type="term" value="P:zinc ion transport"/>
    <property type="evidence" value="ECO:0007669"/>
    <property type="project" value="InterPro"/>
</dbReference>
<evidence type="ECO:0000256" key="1">
    <source>
        <dbReference type="ARBA" id="ARBA00004141"/>
    </source>
</evidence>
<organism evidence="10 11">
    <name type="scientific">Stakelama tenebrarum</name>
    <dbReference type="NCBI Taxonomy" id="2711215"/>
    <lineage>
        <taxon>Bacteria</taxon>
        <taxon>Pseudomonadati</taxon>
        <taxon>Pseudomonadota</taxon>
        <taxon>Alphaproteobacteria</taxon>
        <taxon>Sphingomonadales</taxon>
        <taxon>Sphingomonadaceae</taxon>
        <taxon>Stakelama</taxon>
    </lineage>
</organism>
<feature type="transmembrane region" description="Helical" evidence="7">
    <location>
        <begin position="172"/>
        <end position="195"/>
    </location>
</feature>
<dbReference type="SUPFAM" id="SSF161111">
    <property type="entry name" value="Cation efflux protein transmembrane domain-like"/>
    <property type="match status" value="1"/>
</dbReference>